<dbReference type="HOGENOM" id="CLU_019602_1_2_7"/>
<comment type="subcellular location">
    <subcellularLocation>
        <location evidence="2">Cell inner membrane</location>
        <topology evidence="2">Multi-pass membrane protein</topology>
    </subcellularLocation>
    <subcellularLocation>
        <location evidence="10">Cell membrane</location>
        <topology evidence="10">Multi-pass membrane protein</topology>
    </subcellularLocation>
</comment>
<keyword evidence="6 10" id="KW-0812">Transmembrane</keyword>
<comment type="similarity">
    <text evidence="3">Belongs to the binding-protein-dependent transport system permease family. HisMQ subfamily.</text>
</comment>
<dbReference type="PANTHER" id="PTHR30614:SF20">
    <property type="entry name" value="GLUTAMINE TRANSPORT SYSTEM PERMEASE PROTEIN GLNP"/>
    <property type="match status" value="1"/>
</dbReference>
<dbReference type="PANTHER" id="PTHR30614">
    <property type="entry name" value="MEMBRANE COMPONENT OF AMINO ACID ABC TRANSPORTER"/>
    <property type="match status" value="1"/>
</dbReference>
<comment type="function">
    <text evidence="1">Part of the binding-protein-dependent transport system for glutamine; probably responsible for the translocation of the substrate across the membrane.</text>
</comment>
<keyword evidence="4 10" id="KW-0813">Transport</keyword>
<evidence type="ECO:0000256" key="2">
    <source>
        <dbReference type="ARBA" id="ARBA00004429"/>
    </source>
</evidence>
<dbReference type="STRING" id="690850.Desaf_2378"/>
<evidence type="ECO:0000256" key="7">
    <source>
        <dbReference type="ARBA" id="ARBA00022970"/>
    </source>
</evidence>
<keyword evidence="9 10" id="KW-0472">Membrane</keyword>
<proteinExistence type="inferred from homology"/>
<dbReference type="KEGG" id="daf:Desaf_2378"/>
<evidence type="ECO:0000256" key="4">
    <source>
        <dbReference type="ARBA" id="ARBA00022448"/>
    </source>
</evidence>
<dbReference type="EMBL" id="CP003221">
    <property type="protein sequence ID" value="EGJ50702.1"/>
    <property type="molecule type" value="Genomic_DNA"/>
</dbReference>
<feature type="transmembrane region" description="Helical" evidence="10">
    <location>
        <begin position="263"/>
        <end position="282"/>
    </location>
</feature>
<dbReference type="InterPro" id="IPR010065">
    <property type="entry name" value="AA_ABC_transptr_permease_3TM"/>
</dbReference>
<keyword evidence="8 10" id="KW-1133">Transmembrane helix</keyword>
<dbReference type="SUPFAM" id="SSF161098">
    <property type="entry name" value="MetI-like"/>
    <property type="match status" value="1"/>
</dbReference>
<dbReference type="GO" id="GO:0043190">
    <property type="term" value="C:ATP-binding cassette (ABC) transporter complex"/>
    <property type="evidence" value="ECO:0007669"/>
    <property type="project" value="InterPro"/>
</dbReference>
<keyword evidence="13" id="KW-1185">Reference proteome</keyword>
<dbReference type="GO" id="GO:0006865">
    <property type="term" value="P:amino acid transport"/>
    <property type="evidence" value="ECO:0007669"/>
    <property type="project" value="UniProtKB-KW"/>
</dbReference>
<protein>
    <submittedName>
        <fullName evidence="12">Polar amino acid ABC transporter, inner membrane subunit</fullName>
    </submittedName>
</protein>
<evidence type="ECO:0000256" key="6">
    <source>
        <dbReference type="ARBA" id="ARBA00022692"/>
    </source>
</evidence>
<organism evidence="12 13">
    <name type="scientific">Desulfocurvibacter africanus subsp. africanus str. Walvis Bay</name>
    <dbReference type="NCBI Taxonomy" id="690850"/>
    <lineage>
        <taxon>Bacteria</taxon>
        <taxon>Pseudomonadati</taxon>
        <taxon>Thermodesulfobacteriota</taxon>
        <taxon>Desulfovibrionia</taxon>
        <taxon>Desulfovibrionales</taxon>
        <taxon>Desulfovibrionaceae</taxon>
        <taxon>Desulfocurvibacter</taxon>
    </lineage>
</organism>
<dbReference type="InterPro" id="IPR000515">
    <property type="entry name" value="MetI-like"/>
</dbReference>
<keyword evidence="7" id="KW-0029">Amino-acid transport</keyword>
<accession>F3YY00</accession>
<evidence type="ECO:0000256" key="8">
    <source>
        <dbReference type="ARBA" id="ARBA00022989"/>
    </source>
</evidence>
<evidence type="ECO:0000256" key="1">
    <source>
        <dbReference type="ARBA" id="ARBA00003159"/>
    </source>
</evidence>
<evidence type="ECO:0000313" key="13">
    <source>
        <dbReference type="Proteomes" id="UP000007844"/>
    </source>
</evidence>
<sequence>MHPQRTTRFTGLDAVLLLVLACAAGWLAWRVTTVLGYDWDWSFLSRTILRRNEDGSLTPGLLLKGFVATLRLAAWTMLLALIAGVAAGLCRVSRSLFLRLCARTYVETMRNTPPLVLVFLFYFFVGDWIMTALGAQELAYGLSEAWQERLAWIMAPPGRLAAFLSALTTLALYEGAYIAEIVRSGVQSIERGQWEAAYALGLSRWQRITRVILPQALRRMVPPLAGQFISTIKDSSIVAVISIPELTFEGLELMAATYRTFEIWLTVLGLYLLACLACSLAARRLETRLARRAA</sequence>
<gene>
    <name evidence="12" type="ORF">Desaf_2378</name>
</gene>
<feature type="domain" description="ABC transmembrane type-1" evidence="11">
    <location>
        <begin position="66"/>
        <end position="282"/>
    </location>
</feature>
<dbReference type="InterPro" id="IPR043429">
    <property type="entry name" value="ArtM/GltK/GlnP/TcyL/YhdX-like"/>
</dbReference>
<evidence type="ECO:0000259" key="11">
    <source>
        <dbReference type="PROSITE" id="PS50928"/>
    </source>
</evidence>
<dbReference type="PROSITE" id="PS50928">
    <property type="entry name" value="ABC_TM1"/>
    <property type="match status" value="1"/>
</dbReference>
<evidence type="ECO:0000256" key="9">
    <source>
        <dbReference type="ARBA" id="ARBA00023136"/>
    </source>
</evidence>
<dbReference type="InterPro" id="IPR035906">
    <property type="entry name" value="MetI-like_sf"/>
</dbReference>
<dbReference type="Proteomes" id="UP000007844">
    <property type="component" value="Chromosome"/>
</dbReference>
<name>F3YY00_DESAF</name>
<feature type="transmembrane region" description="Helical" evidence="10">
    <location>
        <begin position="113"/>
        <end position="130"/>
    </location>
</feature>
<dbReference type="Pfam" id="PF00528">
    <property type="entry name" value="BPD_transp_1"/>
    <property type="match status" value="1"/>
</dbReference>
<keyword evidence="5" id="KW-1003">Cell membrane</keyword>
<dbReference type="GO" id="GO:0022857">
    <property type="term" value="F:transmembrane transporter activity"/>
    <property type="evidence" value="ECO:0007669"/>
    <property type="project" value="InterPro"/>
</dbReference>
<dbReference type="NCBIfam" id="TIGR01726">
    <property type="entry name" value="HEQRo_perm_3TM"/>
    <property type="match status" value="1"/>
</dbReference>
<evidence type="ECO:0000256" key="5">
    <source>
        <dbReference type="ARBA" id="ARBA00022475"/>
    </source>
</evidence>
<dbReference type="Gene3D" id="1.10.3720.10">
    <property type="entry name" value="MetI-like"/>
    <property type="match status" value="1"/>
</dbReference>
<dbReference type="AlphaFoldDB" id="F3YY00"/>
<reference evidence="12 13" key="1">
    <citation type="journal article" date="2011" name="J. Bacteriol.">
        <title>Genome sequence of the mercury-methylating and pleomorphic Desulfovibrio africanus Strain Walvis Bay.</title>
        <authorList>
            <person name="Brown S.D."/>
            <person name="Wall J.D."/>
            <person name="Kucken A.M."/>
            <person name="Gilmour C.C."/>
            <person name="Podar M."/>
            <person name="Brandt C.C."/>
            <person name="Teshima H."/>
            <person name="Detter J.C."/>
            <person name="Han C.S."/>
            <person name="Land M.L."/>
            <person name="Lucas S."/>
            <person name="Han J."/>
            <person name="Pennacchio L."/>
            <person name="Nolan M."/>
            <person name="Pitluck S."/>
            <person name="Woyke T."/>
            <person name="Goodwin L."/>
            <person name="Palumbo A.V."/>
            <person name="Elias D.A."/>
        </authorList>
    </citation>
    <scope>NUCLEOTIDE SEQUENCE [LARGE SCALE GENOMIC DNA]</scope>
    <source>
        <strain evidence="12 13">Walvis Bay</strain>
    </source>
</reference>
<feature type="transmembrane region" description="Helical" evidence="10">
    <location>
        <begin position="72"/>
        <end position="92"/>
    </location>
</feature>
<dbReference type="eggNOG" id="COG0765">
    <property type="taxonomic scope" value="Bacteria"/>
</dbReference>
<dbReference type="CDD" id="cd06261">
    <property type="entry name" value="TM_PBP2"/>
    <property type="match status" value="1"/>
</dbReference>
<evidence type="ECO:0000256" key="3">
    <source>
        <dbReference type="ARBA" id="ARBA00010072"/>
    </source>
</evidence>
<evidence type="ECO:0000256" key="10">
    <source>
        <dbReference type="RuleBase" id="RU363032"/>
    </source>
</evidence>
<evidence type="ECO:0000313" key="12">
    <source>
        <dbReference type="EMBL" id="EGJ50702.1"/>
    </source>
</evidence>
<dbReference type="RefSeq" id="WP_014260405.1">
    <property type="nucleotide sequence ID" value="NC_016629.1"/>
</dbReference>